<keyword evidence="1" id="KW-0812">Transmembrane</keyword>
<keyword evidence="1" id="KW-0472">Membrane</keyword>
<protein>
    <recommendedName>
        <fullName evidence="4">SdpI/YhfL protein family</fullName>
    </recommendedName>
</protein>
<feature type="transmembrane region" description="Helical" evidence="1">
    <location>
        <begin position="6"/>
        <end position="26"/>
    </location>
</feature>
<dbReference type="Proteomes" id="UP000054874">
    <property type="component" value="Unassembled WGS sequence"/>
</dbReference>
<gene>
    <name evidence="2" type="ORF">ASU35_11015</name>
</gene>
<evidence type="ECO:0008006" key="4">
    <source>
        <dbReference type="Google" id="ProtNLM"/>
    </source>
</evidence>
<name>A0A0V8QEG2_9FIRM</name>
<dbReference type="InterPro" id="IPR025962">
    <property type="entry name" value="SdpI/YhfL"/>
</dbReference>
<dbReference type="Pfam" id="PF13630">
    <property type="entry name" value="SdpI"/>
    <property type="match status" value="1"/>
</dbReference>
<dbReference type="AlphaFoldDB" id="A0A0V8QEG2"/>
<evidence type="ECO:0000256" key="1">
    <source>
        <dbReference type="SAM" id="Phobius"/>
    </source>
</evidence>
<sequence>MWFWWFMFVCNMLYSLTMIIAGWYMWKHYPKRINSVVGYRSRRSQTNMDTWRFAHENCGKRWWKIGWIMLIPTVLVQIPFYGKSDDAIGWVGLIICIVECTVLLASILPTETALKNTFNDDGSRK</sequence>
<reference evidence="2 3" key="1">
    <citation type="submission" date="2015-11" db="EMBL/GenBank/DDBJ databases">
        <title>Butyribacter intestini gen. nov., sp. nov., a butyric acid-producing bacterium of the family Lachnospiraceae isolated from the human faeces.</title>
        <authorList>
            <person name="Zou Y."/>
            <person name="Xue W."/>
            <person name="Luo G."/>
            <person name="Lv M."/>
        </authorList>
    </citation>
    <scope>NUCLEOTIDE SEQUENCE [LARGE SCALE GENOMIC DNA]</scope>
    <source>
        <strain evidence="2 3">ACET-33324</strain>
    </source>
</reference>
<accession>A0A0V8QEG2</accession>
<feature type="transmembrane region" description="Helical" evidence="1">
    <location>
        <begin position="62"/>
        <end position="81"/>
    </location>
</feature>
<keyword evidence="3" id="KW-1185">Reference proteome</keyword>
<comment type="caution">
    <text evidence="2">The sequence shown here is derived from an EMBL/GenBank/DDBJ whole genome shotgun (WGS) entry which is preliminary data.</text>
</comment>
<evidence type="ECO:0000313" key="3">
    <source>
        <dbReference type="Proteomes" id="UP000054874"/>
    </source>
</evidence>
<organism evidence="2 3">
    <name type="scientific">Acetivibrio ethanolgignens</name>
    <dbReference type="NCBI Taxonomy" id="290052"/>
    <lineage>
        <taxon>Bacteria</taxon>
        <taxon>Bacillati</taxon>
        <taxon>Bacillota</taxon>
        <taxon>Clostridia</taxon>
        <taxon>Eubacteriales</taxon>
        <taxon>Oscillospiraceae</taxon>
        <taxon>Acetivibrio</taxon>
    </lineage>
</organism>
<dbReference type="EMBL" id="LNAM01000156">
    <property type="protein sequence ID" value="KSV58948.1"/>
    <property type="molecule type" value="Genomic_DNA"/>
</dbReference>
<dbReference type="OrthoDB" id="3173919at2"/>
<feature type="transmembrane region" description="Helical" evidence="1">
    <location>
        <begin position="87"/>
        <end position="108"/>
    </location>
</feature>
<proteinExistence type="predicted"/>
<keyword evidence="1" id="KW-1133">Transmembrane helix</keyword>
<evidence type="ECO:0000313" key="2">
    <source>
        <dbReference type="EMBL" id="KSV58948.1"/>
    </source>
</evidence>